<feature type="compositionally biased region" description="Polar residues" evidence="1">
    <location>
        <begin position="21"/>
        <end position="37"/>
    </location>
</feature>
<keyword evidence="3" id="KW-1185">Reference proteome</keyword>
<reference evidence="2" key="1">
    <citation type="journal article" date="2016" name="Nat. Genet.">
        <title>A high-quality carrot genome assembly provides new insights into carotenoid accumulation and asterid genome evolution.</title>
        <authorList>
            <person name="Iorizzo M."/>
            <person name="Ellison S."/>
            <person name="Senalik D."/>
            <person name="Zeng P."/>
            <person name="Satapoomin P."/>
            <person name="Huang J."/>
            <person name="Bowman M."/>
            <person name="Iovene M."/>
            <person name="Sanseverino W."/>
            <person name="Cavagnaro P."/>
            <person name="Yildiz M."/>
            <person name="Macko-Podgorni A."/>
            <person name="Moranska E."/>
            <person name="Grzebelus E."/>
            <person name="Grzebelus D."/>
            <person name="Ashrafi H."/>
            <person name="Zheng Z."/>
            <person name="Cheng S."/>
            <person name="Spooner D."/>
            <person name="Van Deynze A."/>
            <person name="Simon P."/>
        </authorList>
    </citation>
    <scope>NUCLEOTIDE SEQUENCE</scope>
    <source>
        <tissue evidence="2">Leaf</tissue>
    </source>
</reference>
<feature type="compositionally biased region" description="Basic and acidic residues" evidence="1">
    <location>
        <begin position="42"/>
        <end position="72"/>
    </location>
</feature>
<dbReference type="Proteomes" id="UP000077755">
    <property type="component" value="Chromosome 5"/>
</dbReference>
<gene>
    <name evidence="2" type="ORF">DCAR_0519657</name>
</gene>
<organism evidence="2 3">
    <name type="scientific">Daucus carota subsp. sativus</name>
    <name type="common">Carrot</name>
    <dbReference type="NCBI Taxonomy" id="79200"/>
    <lineage>
        <taxon>Eukaryota</taxon>
        <taxon>Viridiplantae</taxon>
        <taxon>Streptophyta</taxon>
        <taxon>Embryophyta</taxon>
        <taxon>Tracheophyta</taxon>
        <taxon>Spermatophyta</taxon>
        <taxon>Magnoliopsida</taxon>
        <taxon>eudicotyledons</taxon>
        <taxon>Gunneridae</taxon>
        <taxon>Pentapetalae</taxon>
        <taxon>asterids</taxon>
        <taxon>campanulids</taxon>
        <taxon>Apiales</taxon>
        <taxon>Apiaceae</taxon>
        <taxon>Apioideae</taxon>
        <taxon>Scandiceae</taxon>
        <taxon>Daucinae</taxon>
        <taxon>Daucus</taxon>
        <taxon>Daucus sect. Daucus</taxon>
    </lineage>
</organism>
<evidence type="ECO:0000313" key="2">
    <source>
        <dbReference type="EMBL" id="WOH00298.1"/>
    </source>
</evidence>
<protein>
    <submittedName>
        <fullName evidence="2">Uncharacterized protein</fullName>
    </submittedName>
</protein>
<feature type="region of interest" description="Disordered" evidence="1">
    <location>
        <begin position="165"/>
        <end position="187"/>
    </location>
</feature>
<feature type="compositionally biased region" description="Basic and acidic residues" evidence="1">
    <location>
        <begin position="86"/>
        <end position="108"/>
    </location>
</feature>
<dbReference type="AlphaFoldDB" id="A0A161YKK0"/>
<accession>A0A161YKK0</accession>
<feature type="compositionally biased region" description="Basic and acidic residues" evidence="1">
    <location>
        <begin position="1"/>
        <end position="15"/>
    </location>
</feature>
<feature type="compositionally biased region" description="Basic and acidic residues" evidence="1">
    <location>
        <begin position="165"/>
        <end position="175"/>
    </location>
</feature>
<dbReference type="EMBL" id="CP093347">
    <property type="protein sequence ID" value="WOH00298.1"/>
    <property type="molecule type" value="Genomic_DNA"/>
</dbReference>
<reference evidence="2" key="2">
    <citation type="submission" date="2022-03" db="EMBL/GenBank/DDBJ databases">
        <title>Draft title - Genomic analysis of global carrot germplasm unveils the trajectory of domestication and the origin of high carotenoid orange carrot.</title>
        <authorList>
            <person name="Iorizzo M."/>
            <person name="Ellison S."/>
            <person name="Senalik D."/>
            <person name="Macko-Podgorni A."/>
            <person name="Grzebelus D."/>
            <person name="Bostan H."/>
            <person name="Rolling W."/>
            <person name="Curaba J."/>
            <person name="Simon P."/>
        </authorList>
    </citation>
    <scope>NUCLEOTIDE SEQUENCE</scope>
    <source>
        <tissue evidence="2">Leaf</tissue>
    </source>
</reference>
<sequence>MKKIGRKDCCEEGRESGGNGSHMQQGRKSTKVLQNPDNIGRGNEEHNVIGMPKGHEKNERKRKAPDVPRSSDDTSDENMDDNDISNEGRDSKHTLIGYEEKQTRRDNMFGEGEILPWTDDDAENENDEAIHANSGKTIIENRDVDGKEVTIRSSADERLCINKAREEQTSKHMESNGDEPSDENNMMAEPEDKELDEMVCMATLDRKIDQLGRRYRGIVAGITAAMEKYPDNPNIAELKVKLWKAMTTI</sequence>
<evidence type="ECO:0000313" key="3">
    <source>
        <dbReference type="Proteomes" id="UP000077755"/>
    </source>
</evidence>
<feature type="region of interest" description="Disordered" evidence="1">
    <location>
        <begin position="1"/>
        <end position="110"/>
    </location>
</feature>
<name>A0A161YKK0_DAUCS</name>
<dbReference type="Gramene" id="KZM93949">
    <property type="protein sequence ID" value="KZM93949"/>
    <property type="gene ID" value="DCAR_017194"/>
</dbReference>
<evidence type="ECO:0000256" key="1">
    <source>
        <dbReference type="SAM" id="MobiDB-lite"/>
    </source>
</evidence>
<feature type="compositionally biased region" description="Acidic residues" evidence="1">
    <location>
        <begin position="73"/>
        <end position="84"/>
    </location>
</feature>
<proteinExistence type="predicted"/>